<dbReference type="GO" id="GO:0006189">
    <property type="term" value="P:'de novo' IMP biosynthetic process"/>
    <property type="evidence" value="ECO:0007669"/>
    <property type="project" value="InterPro"/>
</dbReference>
<gene>
    <name evidence="2" type="ORF">CDO51_02170</name>
</gene>
<dbReference type="EMBL" id="NIQC01000003">
    <property type="protein sequence ID" value="OWZ84588.1"/>
    <property type="molecule type" value="Genomic_DNA"/>
</dbReference>
<dbReference type="Gene3D" id="3.40.50.1970">
    <property type="match status" value="1"/>
</dbReference>
<protein>
    <submittedName>
        <fullName evidence="2">1-(5-phosphoribosyl)-5-amino-4-imidazole-carboxylate carboxylase</fullName>
    </submittedName>
</protein>
<sequence>MDQDKIFEILTQVQKGTITPTSALNQLSLESTQNGFQDLVYAKIDHDRSSRNGFPEVIYCEDKTPTQVSEIFYNLTLKNDRVLATRATNKCYNQVIKYVPQAKFNELSKTIVYQNDSYNTETRHKNYGKIVIVSAGTSDQAVAEEAYETATIMGAPVDRIYDAGVAGIHRLLHYTDKLSKASCIIVVAGMEGALASVVGGLVKVPVIACPTSVGYGANFNGVSALLTMLNSCASGVSVVNINNGFGAGYQGALISQLKNGGEEGND</sequence>
<dbReference type="AlphaFoldDB" id="A0A226BZW0"/>
<dbReference type="OrthoDB" id="9782511at2"/>
<dbReference type="Pfam" id="PF00731">
    <property type="entry name" value="AIRC"/>
    <property type="match status" value="1"/>
</dbReference>
<dbReference type="NCBIfam" id="NF033503">
    <property type="entry name" value="LarB"/>
    <property type="match status" value="1"/>
</dbReference>
<dbReference type="SMART" id="SM01001">
    <property type="entry name" value="AIRC"/>
    <property type="match status" value="1"/>
</dbReference>
<reference evidence="2 3" key="1">
    <citation type="submission" date="2017-06" db="EMBL/GenBank/DDBJ databases">
        <title>Draft Genome Sequence of Natranaerobius trueperi halophilic, alkalithermophilic bacteria from soda lakes.</title>
        <authorList>
            <person name="Zhao B."/>
        </authorList>
    </citation>
    <scope>NUCLEOTIDE SEQUENCE [LARGE SCALE GENOMIC DNA]</scope>
    <source>
        <strain evidence="2 3">DSM 18760</strain>
    </source>
</reference>
<dbReference type="GO" id="GO:0016787">
    <property type="term" value="F:hydrolase activity"/>
    <property type="evidence" value="ECO:0007669"/>
    <property type="project" value="InterPro"/>
</dbReference>
<accession>A0A226BZW0</accession>
<evidence type="ECO:0000259" key="1">
    <source>
        <dbReference type="SMART" id="SM01001"/>
    </source>
</evidence>
<name>A0A226BZW0_9FIRM</name>
<dbReference type="Proteomes" id="UP000214588">
    <property type="component" value="Unassembled WGS sequence"/>
</dbReference>
<evidence type="ECO:0000313" key="2">
    <source>
        <dbReference type="EMBL" id="OWZ84588.1"/>
    </source>
</evidence>
<evidence type="ECO:0000313" key="3">
    <source>
        <dbReference type="Proteomes" id="UP000214588"/>
    </source>
</evidence>
<proteinExistence type="predicted"/>
<dbReference type="PANTHER" id="PTHR43064">
    <property type="entry name" value="PHOSPHORIBOSYLAMINOIMIDAZOLE CARBOXYLASE-RELATED"/>
    <property type="match status" value="1"/>
</dbReference>
<feature type="domain" description="PurE" evidence="1">
    <location>
        <begin position="128"/>
        <end position="260"/>
    </location>
</feature>
<dbReference type="PANTHER" id="PTHR43064:SF1">
    <property type="entry name" value="SLL1489 PROTEIN"/>
    <property type="match status" value="1"/>
</dbReference>
<keyword evidence="3" id="KW-1185">Reference proteome</keyword>
<comment type="caution">
    <text evidence="2">The sequence shown here is derived from an EMBL/GenBank/DDBJ whole genome shotgun (WGS) entry which is preliminary data.</text>
</comment>
<dbReference type="SUPFAM" id="SSF52255">
    <property type="entry name" value="N5-CAIR mutase (phosphoribosylaminoimidazole carboxylase, PurE)"/>
    <property type="match status" value="1"/>
</dbReference>
<dbReference type="InterPro" id="IPR039476">
    <property type="entry name" value="P2CMN_synthase_LarB"/>
</dbReference>
<dbReference type="InterPro" id="IPR000031">
    <property type="entry name" value="PurE_dom"/>
</dbReference>
<dbReference type="RefSeq" id="WP_089022658.1">
    <property type="nucleotide sequence ID" value="NZ_NIQC01000003.1"/>
</dbReference>
<organism evidence="2 3">
    <name type="scientific">Natranaerobius trueperi</name>
    <dbReference type="NCBI Taxonomy" id="759412"/>
    <lineage>
        <taxon>Bacteria</taxon>
        <taxon>Bacillati</taxon>
        <taxon>Bacillota</taxon>
        <taxon>Clostridia</taxon>
        <taxon>Natranaerobiales</taxon>
        <taxon>Natranaerobiaceae</taxon>
        <taxon>Natranaerobius</taxon>
    </lineage>
</organism>